<keyword evidence="6" id="KW-1185">Reference proteome</keyword>
<keyword evidence="2" id="KW-0547">Nucleotide-binding</keyword>
<feature type="region of interest" description="Disordered" evidence="3">
    <location>
        <begin position="1"/>
        <end position="24"/>
    </location>
</feature>
<protein>
    <submittedName>
        <fullName evidence="5">Cell filamentation protein Fic</fullName>
    </submittedName>
</protein>
<dbReference type="SUPFAM" id="SSF140931">
    <property type="entry name" value="Fic-like"/>
    <property type="match status" value="1"/>
</dbReference>
<dbReference type="RefSeq" id="WP_113694613.1">
    <property type="nucleotide sequence ID" value="NZ_CP015163.1"/>
</dbReference>
<feature type="compositionally biased region" description="Basic and acidic residues" evidence="3">
    <location>
        <begin position="1"/>
        <end position="11"/>
    </location>
</feature>
<dbReference type="GO" id="GO:0005524">
    <property type="term" value="F:ATP binding"/>
    <property type="evidence" value="ECO:0007669"/>
    <property type="project" value="UniProtKB-KW"/>
</dbReference>
<feature type="domain" description="Fido" evidence="4">
    <location>
        <begin position="139"/>
        <end position="290"/>
    </location>
</feature>
<dbReference type="PANTHER" id="PTHR13504:SF38">
    <property type="entry name" value="FIDO DOMAIN-CONTAINING PROTEIN"/>
    <property type="match status" value="1"/>
</dbReference>
<evidence type="ECO:0000256" key="2">
    <source>
        <dbReference type="PIRSR" id="PIRSR640198-2"/>
    </source>
</evidence>
<dbReference type="KEGG" id="aab:A4R43_25195"/>
<dbReference type="PROSITE" id="PS51459">
    <property type="entry name" value="FIDO"/>
    <property type="match status" value="1"/>
</dbReference>
<dbReference type="InterPro" id="IPR003812">
    <property type="entry name" value="Fido"/>
</dbReference>
<reference evidence="5 6" key="1">
    <citation type="submission" date="2016-04" db="EMBL/GenBank/DDBJ databases">
        <title>Complete genome sequence and analysis of deep-sea sediment isolate, Amycolatopsis sp. WP1.</title>
        <authorList>
            <person name="Wang H."/>
            <person name="Chen S."/>
            <person name="Wu Q."/>
        </authorList>
    </citation>
    <scope>NUCLEOTIDE SEQUENCE [LARGE SCALE GENOMIC DNA]</scope>
    <source>
        <strain evidence="5 6">WP1</strain>
    </source>
</reference>
<sequence>MAELHDEHWEPSFDGPTRSARKGGRYRTYCPDELAERPLSIDTALSFRAQEVEAGVRRLATSPRSRCLEGLARFLLRSEALASSRIEGLQVSAQQVALAELAQTDQTVTRGFTGNAALVANNIHTLKQATTALAAAPRLDIPGIDALHHALLPDEKHQGLRTVQNWIDGNDWSPVGADFVPPSPELVEPLMRDLAGYLNGGAHAPLVQAALAHAQFETIHPYTDGNGRVGRALIHTVLVRRGLTPAAVLPISLVLLTHSRAYLDGLNAYRYLGTPTSAAAKAGVSAWLATFLEAAAAATTQAGKFTDAIEDLTRNWQRRLAEYRSGQGVRSQPRANSASAKLLVALPEIPVLTTRTAERALGVSFPAARTALEEFAEAGILKRKQVDRGTTGYLANEVFDLLTFAERELASTQWDTRKVKPGRVVPARPQG</sequence>
<evidence type="ECO:0000256" key="1">
    <source>
        <dbReference type="PIRSR" id="PIRSR640198-1"/>
    </source>
</evidence>
<dbReference type="Gene3D" id="1.10.3290.10">
    <property type="entry name" value="Fido-like domain"/>
    <property type="match status" value="1"/>
</dbReference>
<dbReference type="Pfam" id="PF02661">
    <property type="entry name" value="Fic"/>
    <property type="match status" value="1"/>
</dbReference>
<feature type="active site" evidence="1">
    <location>
        <position position="220"/>
    </location>
</feature>
<dbReference type="InterPro" id="IPR036597">
    <property type="entry name" value="Fido-like_dom_sf"/>
</dbReference>
<keyword evidence="2" id="KW-0067">ATP-binding</keyword>
<evidence type="ECO:0000313" key="6">
    <source>
        <dbReference type="Proteomes" id="UP000250434"/>
    </source>
</evidence>
<evidence type="ECO:0000259" key="4">
    <source>
        <dbReference type="PROSITE" id="PS51459"/>
    </source>
</evidence>
<dbReference type="AlphaFoldDB" id="A0A344LBF5"/>
<feature type="binding site" evidence="2">
    <location>
        <begin position="224"/>
        <end position="231"/>
    </location>
    <ligand>
        <name>ATP</name>
        <dbReference type="ChEBI" id="CHEBI:30616"/>
    </ligand>
</feature>
<name>A0A344LBF5_9PSEU</name>
<accession>A0A344LBF5</accession>
<dbReference type="PANTHER" id="PTHR13504">
    <property type="entry name" value="FIDO DOMAIN-CONTAINING PROTEIN DDB_G0283145"/>
    <property type="match status" value="1"/>
</dbReference>
<evidence type="ECO:0000256" key="3">
    <source>
        <dbReference type="SAM" id="MobiDB-lite"/>
    </source>
</evidence>
<evidence type="ECO:0000313" key="5">
    <source>
        <dbReference type="EMBL" id="AXB45379.1"/>
    </source>
</evidence>
<dbReference type="InterPro" id="IPR040198">
    <property type="entry name" value="Fido_containing"/>
</dbReference>
<gene>
    <name evidence="5" type="ORF">A4R43_25195</name>
</gene>
<dbReference type="EMBL" id="CP015163">
    <property type="protein sequence ID" value="AXB45379.1"/>
    <property type="molecule type" value="Genomic_DNA"/>
</dbReference>
<proteinExistence type="predicted"/>
<dbReference type="OrthoDB" id="9813719at2"/>
<dbReference type="Proteomes" id="UP000250434">
    <property type="component" value="Chromosome"/>
</dbReference>
<organism evidence="5 6">
    <name type="scientific">Amycolatopsis albispora</name>
    <dbReference type="NCBI Taxonomy" id="1804986"/>
    <lineage>
        <taxon>Bacteria</taxon>
        <taxon>Bacillati</taxon>
        <taxon>Actinomycetota</taxon>
        <taxon>Actinomycetes</taxon>
        <taxon>Pseudonocardiales</taxon>
        <taxon>Pseudonocardiaceae</taxon>
        <taxon>Amycolatopsis</taxon>
    </lineage>
</organism>